<comment type="subcellular location">
    <subcellularLocation>
        <location evidence="5">Secreted</location>
    </subcellularLocation>
    <subcellularLocation>
        <location evidence="5">Bacterial flagellum</location>
    </subcellularLocation>
</comment>
<keyword evidence="9" id="KW-1185">Reference proteome</keyword>
<comment type="similarity">
    <text evidence="1 5">Belongs to the FliD family.</text>
</comment>
<name>A0ABV4BJ43_9CLOT</name>
<evidence type="ECO:0000259" key="6">
    <source>
        <dbReference type="Pfam" id="PF02465"/>
    </source>
</evidence>
<proteinExistence type="inferred from homology"/>
<dbReference type="PANTHER" id="PTHR30288">
    <property type="entry name" value="FLAGELLAR CAP/ASSEMBLY PROTEIN FLID"/>
    <property type="match status" value="1"/>
</dbReference>
<gene>
    <name evidence="8" type="primary">fliD</name>
    <name evidence="8" type="ORF">AB8U03_01130</name>
</gene>
<evidence type="ECO:0000259" key="7">
    <source>
        <dbReference type="Pfam" id="PF07195"/>
    </source>
</evidence>
<keyword evidence="5" id="KW-0964">Secreted</keyword>
<dbReference type="PANTHER" id="PTHR30288:SF0">
    <property type="entry name" value="FLAGELLAR HOOK-ASSOCIATED PROTEIN 2"/>
    <property type="match status" value="1"/>
</dbReference>
<dbReference type="Pfam" id="PF07195">
    <property type="entry name" value="FliD_C"/>
    <property type="match status" value="1"/>
</dbReference>
<keyword evidence="4 5" id="KW-0975">Bacterial flagellum</keyword>
<comment type="caution">
    <text evidence="8">The sequence shown here is derived from an EMBL/GenBank/DDBJ whole genome shotgun (WGS) entry which is preliminary data.</text>
</comment>
<protein>
    <recommendedName>
        <fullName evidence="5">Flagellar hook-associated protein 2</fullName>
        <shortName evidence="5">HAP2</shortName>
    </recommendedName>
    <alternativeName>
        <fullName evidence="5">Flagellar cap protein</fullName>
    </alternativeName>
</protein>
<dbReference type="EMBL" id="JBGEWD010000001">
    <property type="protein sequence ID" value="MEY7998809.1"/>
    <property type="molecule type" value="Genomic_DNA"/>
</dbReference>
<dbReference type="Proteomes" id="UP001564657">
    <property type="component" value="Unassembled WGS sequence"/>
</dbReference>
<comment type="function">
    <text evidence="5">Required for morphogenesis and for the elongation of the flagellar filament by facilitating polymerization of the flagellin monomers at the tip of growing filament. Forms a capping structure, which prevents flagellin subunits (transported through the central channel of the flagellum) from leaking out without polymerization at the distal end.</text>
</comment>
<dbReference type="InterPro" id="IPR010809">
    <property type="entry name" value="FliD_C"/>
</dbReference>
<evidence type="ECO:0000256" key="1">
    <source>
        <dbReference type="ARBA" id="ARBA00009764"/>
    </source>
</evidence>
<evidence type="ECO:0000313" key="9">
    <source>
        <dbReference type="Proteomes" id="UP001564657"/>
    </source>
</evidence>
<evidence type="ECO:0000256" key="2">
    <source>
        <dbReference type="ARBA" id="ARBA00011255"/>
    </source>
</evidence>
<evidence type="ECO:0000256" key="4">
    <source>
        <dbReference type="ARBA" id="ARBA00023143"/>
    </source>
</evidence>
<comment type="subunit">
    <text evidence="2 5">Homopentamer.</text>
</comment>
<keyword evidence="8" id="KW-0966">Cell projection</keyword>
<feature type="domain" description="Flagellar hook-associated protein 2 N-terminal" evidence="6">
    <location>
        <begin position="32"/>
        <end position="135"/>
    </location>
</feature>
<evidence type="ECO:0000256" key="3">
    <source>
        <dbReference type="ARBA" id="ARBA00023054"/>
    </source>
</evidence>
<dbReference type="InterPro" id="IPR040026">
    <property type="entry name" value="FliD"/>
</dbReference>
<dbReference type="InterPro" id="IPR003481">
    <property type="entry name" value="FliD_N"/>
</dbReference>
<organism evidence="8 9">
    <name type="scientific">Clostridium moutaii</name>
    <dbReference type="NCBI Taxonomy" id="3240932"/>
    <lineage>
        <taxon>Bacteria</taxon>
        <taxon>Bacillati</taxon>
        <taxon>Bacillota</taxon>
        <taxon>Clostridia</taxon>
        <taxon>Eubacteriales</taxon>
        <taxon>Clostridiaceae</taxon>
        <taxon>Clostridium</taxon>
    </lineage>
</organism>
<feature type="domain" description="Flagellar hook-associated protein 2 C-terminal" evidence="7">
    <location>
        <begin position="374"/>
        <end position="654"/>
    </location>
</feature>
<dbReference type="Pfam" id="PF02465">
    <property type="entry name" value="FliD_N"/>
    <property type="match status" value="1"/>
</dbReference>
<evidence type="ECO:0000313" key="8">
    <source>
        <dbReference type="EMBL" id="MEY7998809.1"/>
    </source>
</evidence>
<sequence>MAGTTTSTASSMPIGATGAGGGNMLRITGLNTGLDVDSMVKKMLTSDQTKIDQVKQQQQLIQWKQEAYQSIITDVKDLQSAYFDITNSANYLLSSGSYDNMTATSGDPTTATAKAAATASSGIYKISVSQLAQAASISSTTSLNTEFQVTDINNWKGAGKTINFSVDGTADASPLDLSGFTGTTVSDLASYINNQISQNTGLSGKVSVSYVNDGKNDYIKFTPLTSSKVQITASGVTDITSLNTNLTAASLTTDLTSLDSSLNTNLTLNLSYNGKNTSVSVDNTNGTATLNDLITAIKNATGGTVTGSFDDITGKFILQTTSTGSISNLSITGDSTGGRLLSALGLPAVGSSAASSQGKDALVSITPPGSSTATTLTESSNNFIVNGISYSVTGITLPGNPTSISVTQDTSKVHDLISNFIDKYNNLVGEIQDKLSERKDYNYQPLTDAQKSSMSATDITNWETKAKQGILENDDNLESLLNDLTNAFNAPVLDSSGKSVSTLYFGSIGSNAIGIDTSNDYTQGAKLSITDDQQFTNALTNHADEIMKLFTTTSDSTDPTTNFNQSGIFQRISQIINNNVGVIGSTYNSGTLTKYANLQDDYSISGGAGTGTLPDQIYQQQLLINNLTDQMNNDQTKYYDQFTQLETAMEQLNAQQSSLSMYLG</sequence>
<keyword evidence="8" id="KW-0282">Flagellum</keyword>
<evidence type="ECO:0000256" key="5">
    <source>
        <dbReference type="RuleBase" id="RU362066"/>
    </source>
</evidence>
<accession>A0ABV4BJ43</accession>
<keyword evidence="8" id="KW-0969">Cilium</keyword>
<reference evidence="8 9" key="1">
    <citation type="submission" date="2024-08" db="EMBL/GenBank/DDBJ databases">
        <title>Clostridium lapicellarii sp. nov., and Clostridium renhuaiense sp. nov., two species isolated from the mud in a fermentation cellar used for producing sauce-flavour Chinese liquors.</title>
        <authorList>
            <person name="Yang F."/>
            <person name="Wang H."/>
            <person name="Chen L.Q."/>
            <person name="Zhou N."/>
            <person name="Lu J.J."/>
            <person name="Pu X.X."/>
            <person name="Wan B."/>
            <person name="Wang L."/>
            <person name="Liu S.J."/>
        </authorList>
    </citation>
    <scope>NUCLEOTIDE SEQUENCE [LARGE SCALE GENOMIC DNA]</scope>
    <source>
        <strain evidence="8 9">MT-5</strain>
    </source>
</reference>
<keyword evidence="3" id="KW-0175">Coiled coil</keyword>